<feature type="region of interest" description="Disordered" evidence="1">
    <location>
        <begin position="36"/>
        <end position="71"/>
    </location>
</feature>
<accession>A0AAW1TBX8</accession>
<evidence type="ECO:0000256" key="1">
    <source>
        <dbReference type="SAM" id="MobiDB-lite"/>
    </source>
</evidence>
<reference evidence="3 4" key="1">
    <citation type="journal article" date="2024" name="Nat. Commun.">
        <title>Phylogenomics reveals the evolutionary origins of lichenization in chlorophyte algae.</title>
        <authorList>
            <person name="Puginier C."/>
            <person name="Libourel C."/>
            <person name="Otte J."/>
            <person name="Skaloud P."/>
            <person name="Haon M."/>
            <person name="Grisel S."/>
            <person name="Petersen M."/>
            <person name="Berrin J.G."/>
            <person name="Delaux P.M."/>
            <person name="Dal Grande F."/>
            <person name="Keller J."/>
        </authorList>
    </citation>
    <scope>NUCLEOTIDE SEQUENCE [LARGE SCALE GENOMIC DNA]</scope>
    <source>
        <strain evidence="3 4">SAG 2523</strain>
    </source>
</reference>
<keyword evidence="4" id="KW-1185">Reference proteome</keyword>
<feature type="compositionally biased region" description="Low complexity" evidence="1">
    <location>
        <begin position="49"/>
        <end position="68"/>
    </location>
</feature>
<comment type="caution">
    <text evidence="3">The sequence shown here is derived from an EMBL/GenBank/DDBJ whole genome shotgun (WGS) entry which is preliminary data.</text>
</comment>
<keyword evidence="2" id="KW-0812">Transmembrane</keyword>
<feature type="transmembrane region" description="Helical" evidence="2">
    <location>
        <begin position="214"/>
        <end position="237"/>
    </location>
</feature>
<dbReference type="Proteomes" id="UP001485043">
    <property type="component" value="Unassembled WGS sequence"/>
</dbReference>
<name>A0AAW1TBX8_9CHLO</name>
<keyword evidence="2" id="KW-1133">Transmembrane helix</keyword>
<keyword evidence="2" id="KW-0472">Membrane</keyword>
<dbReference type="EMBL" id="JALJOV010000159">
    <property type="protein sequence ID" value="KAK9866475.1"/>
    <property type="molecule type" value="Genomic_DNA"/>
</dbReference>
<evidence type="ECO:0008006" key="5">
    <source>
        <dbReference type="Google" id="ProtNLM"/>
    </source>
</evidence>
<protein>
    <recommendedName>
        <fullName evidence="5">Transmembrane protein</fullName>
    </recommendedName>
</protein>
<sequence>MPGHCLLGLQHSSSCSQALGSCRKFYLHQQPRLAHRTSRKRYSTGDVHASSAAGAGAGASKSGFGDSAPGSPARLQRKLSLKQRWRVFKYEWQERREKVSSAVMSTPPAQAAAAAWSKLLAFLSPLFALFSTIQRFWHRTVAAYYDFTMEETKRKWKWERMHEHHFTFWTSALRCVVVLTWTVFFEIVTPPIFIWAVPLPAFCLWTMFDEPEGYAIALALLVTLPLKFFPGSGWRWFN</sequence>
<evidence type="ECO:0000256" key="2">
    <source>
        <dbReference type="SAM" id="Phobius"/>
    </source>
</evidence>
<dbReference type="AlphaFoldDB" id="A0AAW1TBX8"/>
<evidence type="ECO:0000313" key="3">
    <source>
        <dbReference type="EMBL" id="KAK9866475.1"/>
    </source>
</evidence>
<evidence type="ECO:0000313" key="4">
    <source>
        <dbReference type="Proteomes" id="UP001485043"/>
    </source>
</evidence>
<gene>
    <name evidence="3" type="ORF">WJX84_005731</name>
</gene>
<feature type="transmembrane region" description="Helical" evidence="2">
    <location>
        <begin position="119"/>
        <end position="137"/>
    </location>
</feature>
<proteinExistence type="predicted"/>
<organism evidence="3 4">
    <name type="scientific">Apatococcus fuscideae</name>
    <dbReference type="NCBI Taxonomy" id="2026836"/>
    <lineage>
        <taxon>Eukaryota</taxon>
        <taxon>Viridiplantae</taxon>
        <taxon>Chlorophyta</taxon>
        <taxon>core chlorophytes</taxon>
        <taxon>Trebouxiophyceae</taxon>
        <taxon>Chlorellales</taxon>
        <taxon>Chlorellaceae</taxon>
        <taxon>Apatococcus</taxon>
    </lineage>
</organism>